<sequence>MPPFKQNTFTLVPNKMGMQGLLSREAAGEPIRESKPPMTSKQAKKLYLEATRQPRVSREEARRIEREEQERIRNEFEKEKAANKARILREKKKAKEDKAKEEKRKKGLPLFQVHPSQDTITRFVRGNGVSKKRSAPEAEIPRPQDNTTNSDKENEPLAVANMDEELPNKRRQRASQDDNEPLLPKKRQRISQFSQENDKNEPVAPEIEVRLPELPAPRPVSPSSKAPRFLASAPVFRSSPRLAASTGKVQAPRFIPSRFQTPATPKAPSPLGKVQARSSSVALVTSAPPSNTQMFLMSHIDEFPTPSQTLRELQECGPVRPPVPAFGTKPVPAIETSGQQRKPGKIVTATLPRLAEMREIEKDVLPFFSTQDLILSSQDLRELEGTTETPCKAKANVGNGGKPFASECGIRKSQPRVFRRNRLEISSGAKESRINAPAQKRNGASQVLAASPCLPLAAQQEQPVSTPVAASPAKSSPAKSPQRFFGPSGVGIQILMAMLESEKTHAAEEEKRKQERLEQERLEKEVLEKQQQDDKNKKSSTTELPVQHSKWAASGSNAKRPQLGSSQETDYGDFEFDDVDFDALDTIVVANKPGPLSSISEEDLEALLADDDDDF</sequence>
<reference evidence="2" key="2">
    <citation type="submission" date="2023-06" db="EMBL/GenBank/DDBJ databases">
        <authorList>
            <consortium name="Lawrence Berkeley National Laboratory"/>
            <person name="Haridas S."/>
            <person name="Hensen N."/>
            <person name="Bonometti L."/>
            <person name="Westerberg I."/>
            <person name="Brannstrom I.O."/>
            <person name="Guillou S."/>
            <person name="Cros-Aarteil S."/>
            <person name="Calhoun S."/>
            <person name="Kuo A."/>
            <person name="Mondo S."/>
            <person name="Pangilinan J."/>
            <person name="Riley R."/>
            <person name="LaButti K."/>
            <person name="Andreopoulos B."/>
            <person name="Lipzen A."/>
            <person name="Chen C."/>
            <person name="Yanf M."/>
            <person name="Daum C."/>
            <person name="Ng V."/>
            <person name="Clum A."/>
            <person name="Steindorff A."/>
            <person name="Ohm R."/>
            <person name="Martin F."/>
            <person name="Silar P."/>
            <person name="Natvig D."/>
            <person name="Lalanne C."/>
            <person name="Gautier V."/>
            <person name="Ament-velasquez S.L."/>
            <person name="Kruys A."/>
            <person name="Hutchinson M.I."/>
            <person name="Powell A.J."/>
            <person name="Barry K."/>
            <person name="Miller A.N."/>
            <person name="Grigoriev I.V."/>
            <person name="Debuchy R."/>
            <person name="Gladieux P."/>
            <person name="Thoren M.H."/>
            <person name="Johannesson H."/>
        </authorList>
    </citation>
    <scope>NUCLEOTIDE SEQUENCE</scope>
    <source>
        <strain evidence="2">CBS 232.78</strain>
    </source>
</reference>
<comment type="caution">
    <text evidence="2">The sequence shown here is derived from an EMBL/GenBank/DDBJ whole genome shotgun (WGS) entry which is preliminary data.</text>
</comment>
<feature type="compositionally biased region" description="Low complexity" evidence="1">
    <location>
        <begin position="464"/>
        <end position="481"/>
    </location>
</feature>
<gene>
    <name evidence="2" type="ORF">B0H63DRAFT_255249</name>
</gene>
<protein>
    <submittedName>
        <fullName evidence="2">Uncharacterized protein</fullName>
    </submittedName>
</protein>
<feature type="compositionally biased region" description="Basic and acidic residues" evidence="1">
    <location>
        <begin position="56"/>
        <end position="69"/>
    </location>
</feature>
<feature type="compositionally biased region" description="Acidic residues" evidence="1">
    <location>
        <begin position="600"/>
        <end position="615"/>
    </location>
</feature>
<feature type="compositionally biased region" description="Polar residues" evidence="1">
    <location>
        <begin position="554"/>
        <end position="569"/>
    </location>
</feature>
<proteinExistence type="predicted"/>
<feature type="region of interest" description="Disordered" evidence="1">
    <location>
        <begin position="77"/>
        <end position="226"/>
    </location>
</feature>
<feature type="region of interest" description="Disordered" evidence="1">
    <location>
        <begin position="50"/>
        <end position="69"/>
    </location>
</feature>
<accession>A0AAE0KEE8</accession>
<feature type="compositionally biased region" description="Basic and acidic residues" evidence="1">
    <location>
        <begin position="93"/>
        <end position="104"/>
    </location>
</feature>
<dbReference type="AlphaFoldDB" id="A0AAE0KEE8"/>
<evidence type="ECO:0000256" key="1">
    <source>
        <dbReference type="SAM" id="MobiDB-lite"/>
    </source>
</evidence>
<feature type="compositionally biased region" description="Basic and acidic residues" evidence="1">
    <location>
        <begin position="503"/>
        <end position="537"/>
    </location>
</feature>
<feature type="region of interest" description="Disordered" evidence="1">
    <location>
        <begin position="503"/>
        <end position="572"/>
    </location>
</feature>
<evidence type="ECO:0000313" key="2">
    <source>
        <dbReference type="EMBL" id="KAK3374672.1"/>
    </source>
</evidence>
<feature type="compositionally biased region" description="Basic and acidic residues" evidence="1">
    <location>
        <begin position="196"/>
        <end position="211"/>
    </location>
</feature>
<feature type="region of interest" description="Disordered" evidence="1">
    <location>
        <begin position="242"/>
        <end position="273"/>
    </location>
</feature>
<dbReference type="Proteomes" id="UP001285441">
    <property type="component" value="Unassembled WGS sequence"/>
</dbReference>
<reference evidence="2" key="1">
    <citation type="journal article" date="2023" name="Mol. Phylogenet. Evol.">
        <title>Genome-scale phylogeny and comparative genomics of the fungal order Sordariales.</title>
        <authorList>
            <person name="Hensen N."/>
            <person name="Bonometti L."/>
            <person name="Westerberg I."/>
            <person name="Brannstrom I.O."/>
            <person name="Guillou S."/>
            <person name="Cros-Aarteil S."/>
            <person name="Calhoun S."/>
            <person name="Haridas S."/>
            <person name="Kuo A."/>
            <person name="Mondo S."/>
            <person name="Pangilinan J."/>
            <person name="Riley R."/>
            <person name="LaButti K."/>
            <person name="Andreopoulos B."/>
            <person name="Lipzen A."/>
            <person name="Chen C."/>
            <person name="Yan M."/>
            <person name="Daum C."/>
            <person name="Ng V."/>
            <person name="Clum A."/>
            <person name="Steindorff A."/>
            <person name="Ohm R.A."/>
            <person name="Martin F."/>
            <person name="Silar P."/>
            <person name="Natvig D.O."/>
            <person name="Lalanne C."/>
            <person name="Gautier V."/>
            <person name="Ament-Velasquez S.L."/>
            <person name="Kruys A."/>
            <person name="Hutchinson M.I."/>
            <person name="Powell A.J."/>
            <person name="Barry K."/>
            <person name="Miller A.N."/>
            <person name="Grigoriev I.V."/>
            <person name="Debuchy R."/>
            <person name="Gladieux P."/>
            <person name="Hiltunen Thoren M."/>
            <person name="Johannesson H."/>
        </authorList>
    </citation>
    <scope>NUCLEOTIDE SEQUENCE</scope>
    <source>
        <strain evidence="2">CBS 232.78</strain>
    </source>
</reference>
<organism evidence="2 3">
    <name type="scientific">Podospora didyma</name>
    <dbReference type="NCBI Taxonomy" id="330526"/>
    <lineage>
        <taxon>Eukaryota</taxon>
        <taxon>Fungi</taxon>
        <taxon>Dikarya</taxon>
        <taxon>Ascomycota</taxon>
        <taxon>Pezizomycotina</taxon>
        <taxon>Sordariomycetes</taxon>
        <taxon>Sordariomycetidae</taxon>
        <taxon>Sordariales</taxon>
        <taxon>Podosporaceae</taxon>
        <taxon>Podospora</taxon>
    </lineage>
</organism>
<feature type="region of interest" description="Disordered" evidence="1">
    <location>
        <begin position="24"/>
        <end position="43"/>
    </location>
</feature>
<feature type="region of interest" description="Disordered" evidence="1">
    <location>
        <begin position="464"/>
        <end position="486"/>
    </location>
</feature>
<feature type="compositionally biased region" description="Basic and acidic residues" evidence="1">
    <location>
        <begin position="26"/>
        <end position="35"/>
    </location>
</feature>
<dbReference type="EMBL" id="JAULSW010000007">
    <property type="protein sequence ID" value="KAK3374672.1"/>
    <property type="molecule type" value="Genomic_DNA"/>
</dbReference>
<keyword evidence="3" id="KW-1185">Reference proteome</keyword>
<feature type="region of interest" description="Disordered" evidence="1">
    <location>
        <begin position="591"/>
        <end position="615"/>
    </location>
</feature>
<name>A0AAE0KEE8_9PEZI</name>
<evidence type="ECO:0000313" key="3">
    <source>
        <dbReference type="Proteomes" id="UP001285441"/>
    </source>
</evidence>